<dbReference type="GO" id="GO:0004930">
    <property type="term" value="F:G protein-coupled receptor activity"/>
    <property type="evidence" value="ECO:0007669"/>
    <property type="project" value="UniProtKB-KW"/>
</dbReference>
<dbReference type="EMBL" id="JACDTQ010003919">
    <property type="protein sequence ID" value="KAF5911576.1"/>
    <property type="molecule type" value="Genomic_DNA"/>
</dbReference>
<proteinExistence type="predicted"/>
<evidence type="ECO:0000256" key="2">
    <source>
        <dbReference type="ARBA" id="ARBA00023170"/>
    </source>
</evidence>
<gene>
    <name evidence="4" type="ORF">HPG69_008173</name>
</gene>
<evidence type="ECO:0000313" key="5">
    <source>
        <dbReference type="Proteomes" id="UP000551758"/>
    </source>
</evidence>
<protein>
    <recommendedName>
        <fullName evidence="6">G-protein coupled receptors family 1 profile domain-containing protein</fullName>
    </recommendedName>
</protein>
<reference evidence="4 5" key="1">
    <citation type="journal article" date="2020" name="Mol. Biol. Evol.">
        <title>Interspecific Gene Flow and the Evolution of Specialization in Black and White Rhinoceros.</title>
        <authorList>
            <person name="Moodley Y."/>
            <person name="Westbury M.V."/>
            <person name="Russo I.M."/>
            <person name="Gopalakrishnan S."/>
            <person name="Rakotoarivelo A."/>
            <person name="Olsen R.A."/>
            <person name="Prost S."/>
            <person name="Tunstall T."/>
            <person name="Ryder O.A."/>
            <person name="Dalen L."/>
            <person name="Bruford M.W."/>
        </authorList>
    </citation>
    <scope>NUCLEOTIDE SEQUENCE [LARGE SCALE GENOMIC DNA]</scope>
    <source>
        <strain evidence="4">SBR-YM</strain>
        <tissue evidence="4">Skin</tissue>
    </source>
</reference>
<organism evidence="4 5">
    <name type="scientific">Diceros bicornis minor</name>
    <name type="common">South-central black rhinoceros</name>
    <dbReference type="NCBI Taxonomy" id="77932"/>
    <lineage>
        <taxon>Eukaryota</taxon>
        <taxon>Metazoa</taxon>
        <taxon>Chordata</taxon>
        <taxon>Craniata</taxon>
        <taxon>Vertebrata</taxon>
        <taxon>Euteleostomi</taxon>
        <taxon>Mammalia</taxon>
        <taxon>Eutheria</taxon>
        <taxon>Laurasiatheria</taxon>
        <taxon>Perissodactyla</taxon>
        <taxon>Rhinocerotidae</taxon>
        <taxon>Diceros</taxon>
    </lineage>
</organism>
<keyword evidence="3" id="KW-0732">Signal</keyword>
<sequence>MSWFIILSDSLFHILLKMQLTFCIGTEIPHFFCELDQWDSEGQVFGLHVLWDRPGVLPQFGCDSSQKSPIASVMWTMVTSMLNPFIYSLII</sequence>
<evidence type="ECO:0008006" key="6">
    <source>
        <dbReference type="Google" id="ProtNLM"/>
    </source>
</evidence>
<evidence type="ECO:0000256" key="3">
    <source>
        <dbReference type="SAM" id="SignalP"/>
    </source>
</evidence>
<keyword evidence="5" id="KW-1185">Reference proteome</keyword>
<keyword evidence="2" id="KW-0675">Receptor</keyword>
<evidence type="ECO:0000313" key="4">
    <source>
        <dbReference type="EMBL" id="KAF5911576.1"/>
    </source>
</evidence>
<keyword evidence="1" id="KW-0807">Transducer</keyword>
<dbReference type="SUPFAM" id="SSF81321">
    <property type="entry name" value="Family A G protein-coupled receptor-like"/>
    <property type="match status" value="1"/>
</dbReference>
<comment type="caution">
    <text evidence="4">The sequence shown here is derived from an EMBL/GenBank/DDBJ whole genome shotgun (WGS) entry which is preliminary data.</text>
</comment>
<accession>A0A7J7E848</accession>
<evidence type="ECO:0000256" key="1">
    <source>
        <dbReference type="ARBA" id="ARBA00023040"/>
    </source>
</evidence>
<feature type="chain" id="PRO_5029487346" description="G-protein coupled receptors family 1 profile domain-containing protein" evidence="3">
    <location>
        <begin position="26"/>
        <end position="91"/>
    </location>
</feature>
<dbReference type="PANTHER" id="PTHR48001">
    <property type="entry name" value="OLFACTORY RECEPTOR"/>
    <property type="match status" value="1"/>
</dbReference>
<feature type="signal peptide" evidence="3">
    <location>
        <begin position="1"/>
        <end position="25"/>
    </location>
</feature>
<keyword evidence="1" id="KW-0297">G-protein coupled receptor</keyword>
<dbReference type="Proteomes" id="UP000551758">
    <property type="component" value="Unassembled WGS sequence"/>
</dbReference>
<dbReference type="AlphaFoldDB" id="A0A7J7E848"/>
<name>A0A7J7E848_DICBM</name>